<accession>E4ZU29</accession>
<evidence type="ECO:0000313" key="1">
    <source>
        <dbReference type="EMBL" id="CBX94739.1"/>
    </source>
</evidence>
<name>E4ZU29_LEPMJ</name>
<dbReference type="HOGENOM" id="CLU_2320824_0_0_1"/>
<dbReference type="Proteomes" id="UP000002668">
    <property type="component" value="Genome"/>
</dbReference>
<keyword evidence="2" id="KW-1185">Reference proteome</keyword>
<reference evidence="2" key="1">
    <citation type="journal article" date="2011" name="Nat. Commun.">
        <title>Effector diversification within compartments of the Leptosphaeria maculans genome affected by Repeat-Induced Point mutations.</title>
        <authorList>
            <person name="Rouxel T."/>
            <person name="Grandaubert J."/>
            <person name="Hane J.K."/>
            <person name="Hoede C."/>
            <person name="van de Wouw A.P."/>
            <person name="Couloux A."/>
            <person name="Dominguez V."/>
            <person name="Anthouard V."/>
            <person name="Bally P."/>
            <person name="Bourras S."/>
            <person name="Cozijnsen A.J."/>
            <person name="Ciuffetti L.M."/>
            <person name="Degrave A."/>
            <person name="Dilmaghani A."/>
            <person name="Duret L."/>
            <person name="Fudal I."/>
            <person name="Goodwin S.B."/>
            <person name="Gout L."/>
            <person name="Glaser N."/>
            <person name="Linglin J."/>
            <person name="Kema G.H.J."/>
            <person name="Lapalu N."/>
            <person name="Lawrence C.B."/>
            <person name="May K."/>
            <person name="Meyer M."/>
            <person name="Ollivier B."/>
            <person name="Poulain J."/>
            <person name="Schoch C.L."/>
            <person name="Simon A."/>
            <person name="Spatafora J.W."/>
            <person name="Stachowiak A."/>
            <person name="Turgeon B.G."/>
            <person name="Tyler B.M."/>
            <person name="Vincent D."/>
            <person name="Weissenbach J."/>
            <person name="Amselem J."/>
            <person name="Quesneville H."/>
            <person name="Oliver R.P."/>
            <person name="Wincker P."/>
            <person name="Balesdent M.-H."/>
            <person name="Howlett B.J."/>
        </authorList>
    </citation>
    <scope>NUCLEOTIDE SEQUENCE [LARGE SCALE GENOMIC DNA]</scope>
    <source>
        <strain evidence="2">JN3 / isolate v23.1.3 / race Av1-4-5-6-7-8</strain>
    </source>
</reference>
<dbReference type="VEuPathDB" id="FungiDB:LEMA_P117420.1"/>
<proteinExistence type="predicted"/>
<dbReference type="EMBL" id="FP929125">
    <property type="protein sequence ID" value="CBX94739.1"/>
    <property type="molecule type" value="Genomic_DNA"/>
</dbReference>
<gene>
    <name evidence="1" type="ORF">LEMA_P117420.1</name>
</gene>
<evidence type="ECO:0000313" key="2">
    <source>
        <dbReference type="Proteomes" id="UP000002668"/>
    </source>
</evidence>
<protein>
    <submittedName>
        <fullName evidence="1">Predicted protein</fullName>
    </submittedName>
</protein>
<sequence length="99" mass="11771">MVICQHRSVTRRRGVSEIDRRGIQARKGVQQVQDPNEYVYDHQTRLLAELCSPLCWGFQSRSQLLCPVWRYEHRLLVHGSDHCPARRRVSVFIHNKEIY</sequence>
<organism evidence="2">
    <name type="scientific">Leptosphaeria maculans (strain JN3 / isolate v23.1.3 / race Av1-4-5-6-7-8)</name>
    <name type="common">Blackleg fungus</name>
    <name type="synonym">Phoma lingam</name>
    <dbReference type="NCBI Taxonomy" id="985895"/>
    <lineage>
        <taxon>Eukaryota</taxon>
        <taxon>Fungi</taxon>
        <taxon>Dikarya</taxon>
        <taxon>Ascomycota</taxon>
        <taxon>Pezizomycotina</taxon>
        <taxon>Dothideomycetes</taxon>
        <taxon>Pleosporomycetidae</taxon>
        <taxon>Pleosporales</taxon>
        <taxon>Pleosporineae</taxon>
        <taxon>Leptosphaeriaceae</taxon>
        <taxon>Plenodomus</taxon>
        <taxon>Plenodomus lingam/Leptosphaeria maculans species complex</taxon>
    </lineage>
</organism>
<dbReference type="InParanoid" id="E4ZU29"/>
<dbReference type="AlphaFoldDB" id="E4ZU29"/>